<organism evidence="3 4">
    <name type="scientific">Cimex lectularius</name>
    <name type="common">Bed bug</name>
    <name type="synonym">Acanthia lectularia</name>
    <dbReference type="NCBI Taxonomy" id="79782"/>
    <lineage>
        <taxon>Eukaryota</taxon>
        <taxon>Metazoa</taxon>
        <taxon>Ecdysozoa</taxon>
        <taxon>Arthropoda</taxon>
        <taxon>Hexapoda</taxon>
        <taxon>Insecta</taxon>
        <taxon>Pterygota</taxon>
        <taxon>Neoptera</taxon>
        <taxon>Paraneoptera</taxon>
        <taxon>Hemiptera</taxon>
        <taxon>Heteroptera</taxon>
        <taxon>Panheteroptera</taxon>
        <taxon>Cimicomorpha</taxon>
        <taxon>Cimicidae</taxon>
        <taxon>Cimex</taxon>
    </lineage>
</organism>
<dbReference type="EnsemblMetazoa" id="XM_014400513.2">
    <property type="protein sequence ID" value="XP_014255999.1"/>
    <property type="gene ID" value="LOC106670314"/>
</dbReference>
<feature type="signal peptide" evidence="2">
    <location>
        <begin position="1"/>
        <end position="16"/>
    </location>
</feature>
<feature type="chain" id="PRO_5035291224" evidence="2">
    <location>
        <begin position="17"/>
        <end position="593"/>
    </location>
</feature>
<feature type="region of interest" description="Disordered" evidence="1">
    <location>
        <begin position="547"/>
        <end position="567"/>
    </location>
</feature>
<feature type="compositionally biased region" description="Polar residues" evidence="1">
    <location>
        <begin position="557"/>
        <end position="567"/>
    </location>
</feature>
<dbReference type="AlphaFoldDB" id="A0A8I6S582"/>
<proteinExistence type="predicted"/>
<keyword evidence="2" id="KW-0732">Signal</keyword>
<reference evidence="3" key="1">
    <citation type="submission" date="2022-01" db="UniProtKB">
        <authorList>
            <consortium name="EnsemblMetazoa"/>
        </authorList>
    </citation>
    <scope>IDENTIFICATION</scope>
</reference>
<evidence type="ECO:0000313" key="4">
    <source>
        <dbReference type="Proteomes" id="UP000494040"/>
    </source>
</evidence>
<feature type="region of interest" description="Disordered" evidence="1">
    <location>
        <begin position="436"/>
        <end position="459"/>
    </location>
</feature>
<accession>A0A8I6S582</accession>
<sequence>MLACFVLLLMVKDAFTRDNQSFRKMEQRFGRELIIADGIKSAVDLVMSRMKTLKEETALEMENHAEDMRAIMRNFQEVADFQVCSPNRTERVYSEICNCVENRPAFPDYNNETFSLGQSKFRQWSQNYDSLSSDVNKTRDHIKMMQIEFRKSEKVCKNIVDLVRKEECTWEINKRANKTFEDIKSVQDKASKIILEVKEVLEKFVDEIFQHKTSQMNDLMAKIESYACCFDRIGLRVQNHECEKGNSTHFLKYTRTLAGELEEMKIFLKHDYNATRVLLDNMYKTDSDDENDHFDSEARQKFVTSASDHLPRHKKKYYGIELKGRDSWPSRSVFTEEQNDQLLIATNVKKRDTEFIEKSSENEMESTTEAPTSQPKLNMSRDVETNNANNIQGNLASLKEKETENSKLKNTTHFGEITTIKFDNMLSTSLPQLQTTNHENSPLSQTTSNVHEDVTLSQETENPVTMLKNTASHPSTEEMTTLKNTNGMQKLQPQLNDSENVNLTNGIHKSKNFSIDVTNSYTMEETSTLQDLIMSTLYPQFQDSTTDLEGTAHETSKANSNESTEFKNTSFDMTTNLPMTETLEYNANKTESF</sequence>
<evidence type="ECO:0000313" key="3">
    <source>
        <dbReference type="EnsemblMetazoa" id="XP_014255999.1"/>
    </source>
</evidence>
<evidence type="ECO:0000256" key="2">
    <source>
        <dbReference type="SAM" id="SignalP"/>
    </source>
</evidence>
<feature type="region of interest" description="Disordered" evidence="1">
    <location>
        <begin position="358"/>
        <end position="380"/>
    </location>
</feature>
<dbReference type="Proteomes" id="UP000494040">
    <property type="component" value="Unassembled WGS sequence"/>
</dbReference>
<feature type="compositionally biased region" description="Polar residues" evidence="1">
    <location>
        <begin position="365"/>
        <end position="377"/>
    </location>
</feature>
<keyword evidence="4" id="KW-1185">Reference proteome</keyword>
<protein>
    <submittedName>
        <fullName evidence="3">Uncharacterized protein</fullName>
    </submittedName>
</protein>
<gene>
    <name evidence="3" type="primary">106670314</name>
</gene>
<dbReference type="KEGG" id="clec:106670314"/>
<evidence type="ECO:0000256" key="1">
    <source>
        <dbReference type="SAM" id="MobiDB-lite"/>
    </source>
</evidence>
<name>A0A8I6S582_CIMLE</name>